<dbReference type="InterPro" id="IPR002577">
    <property type="entry name" value="HTH_HxlR"/>
</dbReference>
<dbReference type="InterPro" id="IPR036527">
    <property type="entry name" value="SCP2_sterol-bd_dom_sf"/>
</dbReference>
<dbReference type="EMBL" id="MSIE01000069">
    <property type="protein sequence ID" value="OLF11307.1"/>
    <property type="molecule type" value="Genomic_DNA"/>
</dbReference>
<dbReference type="PROSITE" id="PS51118">
    <property type="entry name" value="HTH_HXLR"/>
    <property type="match status" value="1"/>
</dbReference>
<dbReference type="Proteomes" id="UP000185596">
    <property type="component" value="Unassembled WGS sequence"/>
</dbReference>
<evidence type="ECO:0000313" key="6">
    <source>
        <dbReference type="Proteomes" id="UP000185596"/>
    </source>
</evidence>
<name>A0A1Q8CAA6_9PSEU</name>
<evidence type="ECO:0000256" key="1">
    <source>
        <dbReference type="ARBA" id="ARBA00023015"/>
    </source>
</evidence>
<evidence type="ECO:0000256" key="3">
    <source>
        <dbReference type="ARBA" id="ARBA00023163"/>
    </source>
</evidence>
<evidence type="ECO:0000313" key="5">
    <source>
        <dbReference type="EMBL" id="OLF11307.1"/>
    </source>
</evidence>
<dbReference type="PANTHER" id="PTHR33204:SF18">
    <property type="entry name" value="TRANSCRIPTIONAL REGULATORY PROTEIN"/>
    <property type="match status" value="1"/>
</dbReference>
<dbReference type="SUPFAM" id="SSF55718">
    <property type="entry name" value="SCP-like"/>
    <property type="match status" value="1"/>
</dbReference>
<evidence type="ECO:0000256" key="2">
    <source>
        <dbReference type="ARBA" id="ARBA00023125"/>
    </source>
</evidence>
<comment type="caution">
    <text evidence="5">The sequence shown here is derived from an EMBL/GenBank/DDBJ whole genome shotgun (WGS) entry which is preliminary data.</text>
</comment>
<reference evidence="5 6" key="1">
    <citation type="submission" date="2016-12" db="EMBL/GenBank/DDBJ databases">
        <title>The draft genome sequence of Actinophytocola sp. 11-183.</title>
        <authorList>
            <person name="Wang W."/>
            <person name="Yuan L."/>
        </authorList>
    </citation>
    <scope>NUCLEOTIDE SEQUENCE [LARGE SCALE GENOMIC DNA]</scope>
    <source>
        <strain evidence="5 6">11-183</strain>
    </source>
</reference>
<gene>
    <name evidence="5" type="ORF">BU204_30620</name>
</gene>
<keyword evidence="2" id="KW-0238">DNA-binding</keyword>
<dbReference type="PANTHER" id="PTHR33204">
    <property type="entry name" value="TRANSCRIPTIONAL REGULATOR, MARR FAMILY"/>
    <property type="match status" value="1"/>
</dbReference>
<keyword evidence="6" id="KW-1185">Reference proteome</keyword>
<proteinExistence type="predicted"/>
<dbReference type="InterPro" id="IPR036388">
    <property type="entry name" value="WH-like_DNA-bd_sf"/>
</dbReference>
<dbReference type="Pfam" id="PF01638">
    <property type="entry name" value="HxlR"/>
    <property type="match status" value="1"/>
</dbReference>
<dbReference type="InterPro" id="IPR036390">
    <property type="entry name" value="WH_DNA-bd_sf"/>
</dbReference>
<dbReference type="Gene3D" id="1.10.10.10">
    <property type="entry name" value="Winged helix-like DNA-binding domain superfamily/Winged helix DNA-binding domain"/>
    <property type="match status" value="1"/>
</dbReference>
<dbReference type="Gene3D" id="3.30.1050.10">
    <property type="entry name" value="SCP2 sterol-binding domain"/>
    <property type="match status" value="1"/>
</dbReference>
<dbReference type="AlphaFoldDB" id="A0A1Q8CAA6"/>
<keyword evidence="3" id="KW-0804">Transcription</keyword>
<feature type="domain" description="HTH hxlR-type" evidence="4">
    <location>
        <begin position="1"/>
        <end position="91"/>
    </location>
</feature>
<protein>
    <recommendedName>
        <fullName evidence="4">HTH hxlR-type domain-containing protein</fullName>
    </recommendedName>
</protein>
<dbReference type="STRING" id="1912961.BU204_30620"/>
<keyword evidence="1" id="KW-0805">Transcription regulation</keyword>
<organism evidence="5 6">
    <name type="scientific">Actinophytocola xanthii</name>
    <dbReference type="NCBI Taxonomy" id="1912961"/>
    <lineage>
        <taxon>Bacteria</taxon>
        <taxon>Bacillati</taxon>
        <taxon>Actinomycetota</taxon>
        <taxon>Actinomycetes</taxon>
        <taxon>Pseudonocardiales</taxon>
        <taxon>Pseudonocardiaceae</taxon>
    </lineage>
</organism>
<dbReference type="SUPFAM" id="SSF46785">
    <property type="entry name" value="Winged helix' DNA-binding domain"/>
    <property type="match status" value="1"/>
</dbReference>
<evidence type="ECO:0000259" key="4">
    <source>
        <dbReference type="PROSITE" id="PS51118"/>
    </source>
</evidence>
<accession>A0A1Q8CAA6</accession>
<dbReference type="GO" id="GO:0003677">
    <property type="term" value="F:DNA binding"/>
    <property type="evidence" value="ECO:0007669"/>
    <property type="project" value="UniProtKB-KW"/>
</dbReference>
<sequence>MVGERWGLLIVRDLLVSAKTRAELHQGLPRISTALLSMRLKEMTYSGIVRTVGPRAGQAQERYELTEYGRALEDVVLALGRWGAMALAAPRPEDVITEDSLVVALRATFLPERAVDVSAGYELHVGSLVVHVRVDDGRVAVAPGPLSGADAVIDAGPLFKSLLTGDVTAAEALASGRVSVAGAPDALDRFVSMFQLPRLPVPVLPGT</sequence>